<dbReference type="PANTHER" id="PTHR34649">
    <property type="entry name" value="CILIA- AND FLAGELLA-ASSOCIATED PROTEIN 99"/>
    <property type="match status" value="1"/>
</dbReference>
<feature type="coiled-coil region" evidence="1">
    <location>
        <begin position="517"/>
        <end position="623"/>
    </location>
</feature>
<dbReference type="AlphaFoldDB" id="A0A9W7GLD0"/>
<dbReference type="PANTHER" id="PTHR34649:SF1">
    <property type="entry name" value="CILIA- AND FLAGELLA-ASSOCIATED PROTEIN 99"/>
    <property type="match status" value="1"/>
</dbReference>
<evidence type="ECO:0000313" key="2">
    <source>
        <dbReference type="EMBL" id="GMI47827.1"/>
    </source>
</evidence>
<keyword evidence="3" id="KW-1185">Reference proteome</keyword>
<protein>
    <recommendedName>
        <fullName evidence="4">Cilia- and flagella-associated protein 99</fullName>
    </recommendedName>
</protein>
<name>A0A9W7GLD0_9STRA</name>
<keyword evidence="1" id="KW-0175">Coiled coil</keyword>
<organism evidence="2 3">
    <name type="scientific">Triparma columacea</name>
    <dbReference type="NCBI Taxonomy" id="722753"/>
    <lineage>
        <taxon>Eukaryota</taxon>
        <taxon>Sar</taxon>
        <taxon>Stramenopiles</taxon>
        <taxon>Ochrophyta</taxon>
        <taxon>Bolidophyceae</taxon>
        <taxon>Parmales</taxon>
        <taxon>Triparmaceae</taxon>
        <taxon>Triparma</taxon>
    </lineage>
</organism>
<evidence type="ECO:0000313" key="3">
    <source>
        <dbReference type="Proteomes" id="UP001165065"/>
    </source>
</evidence>
<dbReference type="EMBL" id="BRYA01000361">
    <property type="protein sequence ID" value="GMI47827.1"/>
    <property type="molecule type" value="Genomic_DNA"/>
</dbReference>
<evidence type="ECO:0000256" key="1">
    <source>
        <dbReference type="SAM" id="Coils"/>
    </source>
</evidence>
<gene>
    <name evidence="2" type="ORF">TrCOL_g556</name>
</gene>
<dbReference type="Proteomes" id="UP001165065">
    <property type="component" value="Unassembled WGS sequence"/>
</dbReference>
<feature type="coiled-coil region" evidence="1">
    <location>
        <begin position="246"/>
        <end position="291"/>
    </location>
</feature>
<accession>A0A9W7GLD0</accession>
<dbReference type="InterPro" id="IPR039341">
    <property type="entry name" value="CFAP99"/>
</dbReference>
<sequence>MKPAALIAAVEQLYNDFNPSVETLDSYISDTLGDCDSPSADPDKIFMKQVLYSCLRYRPGLKAFLKHFFYDNAGSTVRADYNMYMIMLTLALFRIEELGVDMFSKFAFAQEPMKMCKFLTYIFDTSPTSPIMCTVKQEWCKHYDVRFVEDTLISRIRDLTPAMEELCEKLATMAQGIVAAAEEKKAKAGITKLAKKKLTVPNPPNITKPRPRKVPEPMKITNDVKVGAEPHYLDRTSLSEIEDTKLARLAETRSETKKKYETAKEQPFKFHKSLRDNMDEVRREVEEKRNSELKFDMSHRKPLPDFRRFNATVKMNAAAILREDSLFKKKQAEEAKLIKDYEEELRDSTEFYRWRGEMESHDHVMKMEQVASKRMQAEASSRNARDAKERQLVDNKAVADLIKEEGELITKQRKMEVEATIMVNKQLVKEIREVEEKAPRKAESLVFQSRQAIRVSQNAKLKEAWERKLEEDEIEKGRKKDKIMRLRTHIVHKPEVKVFDPTTSAGLGLLDEMSLVEMEERLQINKEREKADEIEKRRGIVAERTLKQAQLSQRIDNIKRIREAAKTANREAREQKKVRNKKMKEIETSKLQVSQVALAEKLMREREEKKADMAALMDEEERRKKNQMFQGAATHQVEETHYDQLLLGAERQAKVKQERAQKAALIYEETKKTARKVVEAEAKTRKLEKAKLYKAKDEEIKEKRHDLLIKQKASVAHKKYNFAVTRTKEQEIKAKMIDRNVYAQSINDMSLTLAKTAKARRTKNNVVSMLTS</sequence>
<evidence type="ECO:0008006" key="4">
    <source>
        <dbReference type="Google" id="ProtNLM"/>
    </source>
</evidence>
<comment type="caution">
    <text evidence="2">The sequence shown here is derived from an EMBL/GenBank/DDBJ whole genome shotgun (WGS) entry which is preliminary data.</text>
</comment>
<dbReference type="OrthoDB" id="10262255at2759"/>
<proteinExistence type="predicted"/>
<reference evidence="3" key="1">
    <citation type="journal article" date="2023" name="Commun. Biol.">
        <title>Genome analysis of Parmales, the sister group of diatoms, reveals the evolutionary specialization of diatoms from phago-mixotrophs to photoautotrophs.</title>
        <authorList>
            <person name="Ban H."/>
            <person name="Sato S."/>
            <person name="Yoshikawa S."/>
            <person name="Yamada K."/>
            <person name="Nakamura Y."/>
            <person name="Ichinomiya M."/>
            <person name="Sato N."/>
            <person name="Blanc-Mathieu R."/>
            <person name="Endo H."/>
            <person name="Kuwata A."/>
            <person name="Ogata H."/>
        </authorList>
    </citation>
    <scope>NUCLEOTIDE SEQUENCE [LARGE SCALE GENOMIC DNA]</scope>
</reference>